<dbReference type="GO" id="GO:0006612">
    <property type="term" value="P:protein targeting to membrane"/>
    <property type="evidence" value="ECO:0007669"/>
    <property type="project" value="TreeGrafter"/>
</dbReference>
<keyword evidence="6 7" id="KW-0012">Acyltransferase</keyword>
<keyword evidence="5 7" id="KW-0472">Membrane</keyword>
<comment type="catalytic activity">
    <reaction evidence="7">
        <text>L-cysteinyl-[protein] + hexadecanoyl-CoA = S-hexadecanoyl-L-cysteinyl-[protein] + CoA</text>
        <dbReference type="Rhea" id="RHEA:36683"/>
        <dbReference type="Rhea" id="RHEA-COMP:10131"/>
        <dbReference type="Rhea" id="RHEA-COMP:11032"/>
        <dbReference type="ChEBI" id="CHEBI:29950"/>
        <dbReference type="ChEBI" id="CHEBI:57287"/>
        <dbReference type="ChEBI" id="CHEBI:57379"/>
        <dbReference type="ChEBI" id="CHEBI:74151"/>
        <dbReference type="EC" id="2.3.1.225"/>
    </reaction>
</comment>
<evidence type="ECO:0000256" key="1">
    <source>
        <dbReference type="ARBA" id="ARBA00004141"/>
    </source>
</evidence>
<feature type="domain" description="Palmitoyltransferase DHHC" evidence="8">
    <location>
        <begin position="48"/>
        <end position="131"/>
    </location>
</feature>
<evidence type="ECO:0000256" key="5">
    <source>
        <dbReference type="ARBA" id="ARBA00023136"/>
    </source>
</evidence>
<comment type="caution">
    <text evidence="7">Lacks conserved residue(s) required for the propagation of feature annotation.</text>
</comment>
<dbReference type="GO" id="GO:0016020">
    <property type="term" value="C:membrane"/>
    <property type="evidence" value="ECO:0007669"/>
    <property type="project" value="UniProtKB-SubCell"/>
</dbReference>
<evidence type="ECO:0000256" key="6">
    <source>
        <dbReference type="ARBA" id="ARBA00023315"/>
    </source>
</evidence>
<dbReference type="PANTHER" id="PTHR22883">
    <property type="entry name" value="ZINC FINGER DHHC DOMAIN CONTAINING PROTEIN"/>
    <property type="match status" value="1"/>
</dbReference>
<feature type="transmembrane region" description="Helical" evidence="7">
    <location>
        <begin position="96"/>
        <end position="122"/>
    </location>
</feature>
<evidence type="ECO:0000256" key="7">
    <source>
        <dbReference type="RuleBase" id="RU079119"/>
    </source>
</evidence>
<dbReference type="Proteomes" id="UP001177023">
    <property type="component" value="Unassembled WGS sequence"/>
</dbReference>
<dbReference type="GO" id="GO:0005783">
    <property type="term" value="C:endoplasmic reticulum"/>
    <property type="evidence" value="ECO:0007669"/>
    <property type="project" value="TreeGrafter"/>
</dbReference>
<evidence type="ECO:0000313" key="9">
    <source>
        <dbReference type="EMBL" id="CAJ0577674.1"/>
    </source>
</evidence>
<keyword evidence="3 7" id="KW-0812">Transmembrane</keyword>
<protein>
    <recommendedName>
        <fullName evidence="7">Palmitoyltransferase</fullName>
        <ecNumber evidence="7">2.3.1.225</ecNumber>
    </recommendedName>
</protein>
<keyword evidence="10" id="KW-1185">Reference proteome</keyword>
<dbReference type="GO" id="GO:0019706">
    <property type="term" value="F:protein-cysteine S-palmitoyltransferase activity"/>
    <property type="evidence" value="ECO:0007669"/>
    <property type="project" value="UniProtKB-EC"/>
</dbReference>
<comment type="subcellular location">
    <subcellularLocation>
        <location evidence="1">Membrane</location>
        <topology evidence="1">Multi-pass membrane protein</topology>
    </subcellularLocation>
</comment>
<gene>
    <name evidence="9" type="ORF">MSPICULIGERA_LOCUS15943</name>
</gene>
<proteinExistence type="inferred from homology"/>
<feature type="non-terminal residue" evidence="9">
    <location>
        <position position="200"/>
    </location>
</feature>
<keyword evidence="2 7" id="KW-0808">Transferase</keyword>
<organism evidence="9 10">
    <name type="scientific">Mesorhabditis spiculigera</name>
    <dbReference type="NCBI Taxonomy" id="96644"/>
    <lineage>
        <taxon>Eukaryota</taxon>
        <taxon>Metazoa</taxon>
        <taxon>Ecdysozoa</taxon>
        <taxon>Nematoda</taxon>
        <taxon>Chromadorea</taxon>
        <taxon>Rhabditida</taxon>
        <taxon>Rhabditina</taxon>
        <taxon>Rhabditomorpha</taxon>
        <taxon>Rhabditoidea</taxon>
        <taxon>Rhabditidae</taxon>
        <taxon>Mesorhabditinae</taxon>
        <taxon>Mesorhabditis</taxon>
    </lineage>
</organism>
<dbReference type="PROSITE" id="PS50216">
    <property type="entry name" value="DHHC"/>
    <property type="match status" value="1"/>
</dbReference>
<dbReference type="EMBL" id="CATQJA010002651">
    <property type="protein sequence ID" value="CAJ0577674.1"/>
    <property type="molecule type" value="Genomic_DNA"/>
</dbReference>
<comment type="domain">
    <text evidence="7">The DHHC domain is required for palmitoyltransferase activity.</text>
</comment>
<dbReference type="InterPro" id="IPR039859">
    <property type="entry name" value="PFA4/ZDH16/20/ERF2-like"/>
</dbReference>
<evidence type="ECO:0000256" key="4">
    <source>
        <dbReference type="ARBA" id="ARBA00022989"/>
    </source>
</evidence>
<name>A0AA36D0A4_9BILA</name>
<evidence type="ECO:0000256" key="2">
    <source>
        <dbReference type="ARBA" id="ARBA00022679"/>
    </source>
</evidence>
<comment type="caution">
    <text evidence="9">The sequence shown here is derived from an EMBL/GenBank/DDBJ whole genome shotgun (WGS) entry which is preliminary data.</text>
</comment>
<dbReference type="AlphaFoldDB" id="A0AA36D0A4"/>
<reference evidence="9" key="1">
    <citation type="submission" date="2023-06" db="EMBL/GenBank/DDBJ databases">
        <authorList>
            <person name="Delattre M."/>
        </authorList>
    </citation>
    <scope>NUCLEOTIDE SEQUENCE</scope>
    <source>
        <strain evidence="9">AF72</strain>
    </source>
</reference>
<dbReference type="EC" id="2.3.1.225" evidence="7"/>
<dbReference type="Pfam" id="PF01529">
    <property type="entry name" value="DHHC"/>
    <property type="match status" value="1"/>
</dbReference>
<comment type="similarity">
    <text evidence="7">Belongs to the DHHC palmitoyltransferase family.</text>
</comment>
<dbReference type="PANTHER" id="PTHR22883:SF203">
    <property type="entry name" value="PALMITOYLTRANSFERASE"/>
    <property type="match status" value="1"/>
</dbReference>
<dbReference type="InterPro" id="IPR001594">
    <property type="entry name" value="Palmitoyltrfase_DHHC"/>
</dbReference>
<evidence type="ECO:0000256" key="3">
    <source>
        <dbReference type="ARBA" id="ARBA00022692"/>
    </source>
</evidence>
<keyword evidence="4 7" id="KW-1133">Transmembrane helix</keyword>
<dbReference type="GO" id="GO:0005794">
    <property type="term" value="C:Golgi apparatus"/>
    <property type="evidence" value="ECO:0007669"/>
    <property type="project" value="TreeGrafter"/>
</dbReference>
<sequence length="200" mass="23478">MYLLALLFISIQVFILTIFDAIPELLVQKRRLGIKPAPYDPIRYRHVIEHSYCNICQIQVKNDTKHCRRCNMCVEDFDHHCVWLNNCVGKYNYKQFMVLILSLALFSTSSAILQFVVLAYFLMRADNAPFVQVGDMIPLKHFYVTEIDHRLWLAATVTLPRRRCAIESPIQVHIRPQRDGPNPKLQNHSIYHHFKALIEK</sequence>
<accession>A0AA36D0A4</accession>
<evidence type="ECO:0000313" key="10">
    <source>
        <dbReference type="Proteomes" id="UP001177023"/>
    </source>
</evidence>
<evidence type="ECO:0000259" key="8">
    <source>
        <dbReference type="Pfam" id="PF01529"/>
    </source>
</evidence>